<keyword evidence="2" id="KW-0238">DNA-binding</keyword>
<protein>
    <submittedName>
        <fullName evidence="5">AraC family transcriptional regulator</fullName>
    </submittedName>
</protein>
<evidence type="ECO:0000256" key="1">
    <source>
        <dbReference type="ARBA" id="ARBA00023015"/>
    </source>
</evidence>
<dbReference type="SUPFAM" id="SSF51182">
    <property type="entry name" value="RmlC-like cupins"/>
    <property type="match status" value="1"/>
</dbReference>
<dbReference type="SMART" id="SM00342">
    <property type="entry name" value="HTH_ARAC"/>
    <property type="match status" value="1"/>
</dbReference>
<evidence type="ECO:0000256" key="2">
    <source>
        <dbReference type="ARBA" id="ARBA00023125"/>
    </source>
</evidence>
<dbReference type="InterPro" id="IPR047264">
    <property type="entry name" value="Cupin_HpaA-like_N"/>
</dbReference>
<dbReference type="Gene3D" id="1.10.10.60">
    <property type="entry name" value="Homeodomain-like"/>
    <property type="match status" value="1"/>
</dbReference>
<proteinExistence type="predicted"/>
<evidence type="ECO:0000313" key="5">
    <source>
        <dbReference type="EMBL" id="OWJ80348.1"/>
    </source>
</evidence>
<dbReference type="PROSITE" id="PS01124">
    <property type="entry name" value="HTH_ARAC_FAMILY_2"/>
    <property type="match status" value="1"/>
</dbReference>
<feature type="domain" description="HTH araC/xylS-type" evidence="4">
    <location>
        <begin position="190"/>
        <end position="288"/>
    </location>
</feature>
<dbReference type="EMBL" id="NIPW01000005">
    <property type="protein sequence ID" value="OWJ80348.1"/>
    <property type="molecule type" value="Genomic_DNA"/>
</dbReference>
<dbReference type="SUPFAM" id="SSF46689">
    <property type="entry name" value="Homeodomain-like"/>
    <property type="match status" value="1"/>
</dbReference>
<dbReference type="Pfam" id="PF12833">
    <property type="entry name" value="HTH_18"/>
    <property type="match status" value="1"/>
</dbReference>
<name>A0A212AFS4_9RHOB</name>
<dbReference type="PRINTS" id="PR00032">
    <property type="entry name" value="HTHARAC"/>
</dbReference>
<evidence type="ECO:0000259" key="4">
    <source>
        <dbReference type="PROSITE" id="PS01124"/>
    </source>
</evidence>
<dbReference type="PANTHER" id="PTHR43280">
    <property type="entry name" value="ARAC-FAMILY TRANSCRIPTIONAL REGULATOR"/>
    <property type="match status" value="1"/>
</dbReference>
<dbReference type="PANTHER" id="PTHR43280:SF32">
    <property type="entry name" value="TRANSCRIPTIONAL REGULATORY PROTEIN"/>
    <property type="match status" value="1"/>
</dbReference>
<accession>A0A212AFS4</accession>
<dbReference type="GO" id="GO:0043565">
    <property type="term" value="F:sequence-specific DNA binding"/>
    <property type="evidence" value="ECO:0007669"/>
    <property type="project" value="InterPro"/>
</dbReference>
<dbReference type="AlphaFoldDB" id="A0A212AFS4"/>
<dbReference type="InterPro" id="IPR013096">
    <property type="entry name" value="Cupin_2"/>
</dbReference>
<sequence>MDRPAAIPRYYLYGDPARDVELDFLHVEPILDRSGPNDWTIRPHFHPDHSQVMFVAQGGGEVRLEEAVYKLSAPTFIVIPAGVIHEIRFQENTEGHVLTAALVGLRAAARDDVGLLRVGTTAGVLPLRHSGLDPAGVSLLLNDMTREFVWQAPGRRAALLAQYTRLLVFVLRAGDAAEAPPPDRDLDLLNRYRGLIETHFRQERAPSFYARALAVTPARLNAACRARAETTASDLLYQRILIEAKRHLAYTDHTVGEVAHIAGFDDPAYFSRFFSRHVGLSPAAYRQSVRAGAAG</sequence>
<dbReference type="GO" id="GO:0003700">
    <property type="term" value="F:DNA-binding transcription factor activity"/>
    <property type="evidence" value="ECO:0007669"/>
    <property type="project" value="InterPro"/>
</dbReference>
<comment type="caution">
    <text evidence="5">The sequence shown here is derived from an EMBL/GenBank/DDBJ whole genome shotgun (WGS) entry which is preliminary data.</text>
</comment>
<keyword evidence="3" id="KW-0804">Transcription</keyword>
<dbReference type="Pfam" id="PF07883">
    <property type="entry name" value="Cupin_2"/>
    <property type="match status" value="1"/>
</dbReference>
<dbReference type="Proteomes" id="UP000196878">
    <property type="component" value="Unassembled WGS sequence"/>
</dbReference>
<reference evidence="5 6" key="1">
    <citation type="submission" date="2016-12" db="EMBL/GenBank/DDBJ databases">
        <title>Comparison of Traditional DNA-DNA Hybridization with In Silico Genomic Analysis.</title>
        <authorList>
            <person name="Nicholson A.C."/>
            <person name="Humrighouse B.W."/>
            <person name="Graziano J."/>
            <person name="Lasker B."/>
            <person name="Whitney A.M."/>
            <person name="Mcquiston J.R."/>
        </authorList>
    </citation>
    <scope>NUCLEOTIDE SEQUENCE [LARGE SCALE GENOMIC DNA]</scope>
    <source>
        <strain evidence="5 6">H2240</strain>
    </source>
</reference>
<dbReference type="Gene3D" id="2.60.120.10">
    <property type="entry name" value="Jelly Rolls"/>
    <property type="match status" value="1"/>
</dbReference>
<dbReference type="InterPro" id="IPR018060">
    <property type="entry name" value="HTH_AraC"/>
</dbReference>
<keyword evidence="1" id="KW-0805">Transcription regulation</keyword>
<dbReference type="InterPro" id="IPR009057">
    <property type="entry name" value="Homeodomain-like_sf"/>
</dbReference>
<dbReference type="InterPro" id="IPR011051">
    <property type="entry name" value="RmlC_Cupin_sf"/>
</dbReference>
<evidence type="ECO:0000256" key="3">
    <source>
        <dbReference type="ARBA" id="ARBA00023163"/>
    </source>
</evidence>
<organism evidence="5 6">
    <name type="scientific">Haematobacter genomosp. 1</name>
    <dbReference type="NCBI Taxonomy" id="366618"/>
    <lineage>
        <taxon>Bacteria</taxon>
        <taxon>Pseudomonadati</taxon>
        <taxon>Pseudomonadota</taxon>
        <taxon>Alphaproteobacteria</taxon>
        <taxon>Rhodobacterales</taxon>
        <taxon>Paracoccaceae</taxon>
        <taxon>Haematobacter</taxon>
    </lineage>
</organism>
<keyword evidence="6" id="KW-1185">Reference proteome</keyword>
<dbReference type="OrthoDB" id="9814125at2"/>
<dbReference type="CDD" id="cd06999">
    <property type="entry name" value="cupin_HpaA-like_N"/>
    <property type="match status" value="1"/>
</dbReference>
<gene>
    <name evidence="5" type="ORF">CDV49_02555</name>
</gene>
<dbReference type="InterPro" id="IPR020449">
    <property type="entry name" value="Tscrpt_reg_AraC-type_HTH"/>
</dbReference>
<dbReference type="InterPro" id="IPR014710">
    <property type="entry name" value="RmlC-like_jellyroll"/>
</dbReference>
<evidence type="ECO:0000313" key="6">
    <source>
        <dbReference type="Proteomes" id="UP000196878"/>
    </source>
</evidence>